<gene>
    <name evidence="2" type="ORF">JOF55_001963</name>
</gene>
<organism evidence="2 3">
    <name type="scientific">Haloactinomyces albus</name>
    <dbReference type="NCBI Taxonomy" id="1352928"/>
    <lineage>
        <taxon>Bacteria</taxon>
        <taxon>Bacillati</taxon>
        <taxon>Actinomycetota</taxon>
        <taxon>Actinomycetes</taxon>
        <taxon>Actinopolysporales</taxon>
        <taxon>Actinopolysporaceae</taxon>
        <taxon>Haloactinomyces</taxon>
    </lineage>
</organism>
<keyword evidence="3" id="KW-1185">Reference proteome</keyword>
<proteinExistence type="predicted"/>
<feature type="compositionally biased region" description="Gly residues" evidence="1">
    <location>
        <begin position="82"/>
        <end position="102"/>
    </location>
</feature>
<protein>
    <submittedName>
        <fullName evidence="2">Uncharacterized protein</fullName>
    </submittedName>
</protein>
<dbReference type="Proteomes" id="UP001180845">
    <property type="component" value="Unassembled WGS sequence"/>
</dbReference>
<feature type="compositionally biased region" description="Low complexity" evidence="1">
    <location>
        <begin position="123"/>
        <end position="133"/>
    </location>
</feature>
<evidence type="ECO:0000256" key="1">
    <source>
        <dbReference type="SAM" id="MobiDB-lite"/>
    </source>
</evidence>
<evidence type="ECO:0000313" key="2">
    <source>
        <dbReference type="EMBL" id="MDR7301782.1"/>
    </source>
</evidence>
<feature type="compositionally biased region" description="Gly residues" evidence="1">
    <location>
        <begin position="134"/>
        <end position="153"/>
    </location>
</feature>
<dbReference type="RefSeq" id="WP_310272738.1">
    <property type="nucleotide sequence ID" value="NZ_JAVDXW010000001.1"/>
</dbReference>
<sequence>MGARYRRCGRRCYPARLRARRAVVTGSGRYRFGWASGPNQSTPPGAVRGPDGTLYRQDPDGTWQRQNPYNGRWAPAPKGPPGAAGGSALGGGRAGGGFGPRGSGSPPAAGGRSGSGGFGPAGGSSSVGTAASGSGSGRGGMMRSGSMGGGQQGQGSEDEEHERPTWLVESEDVFTNDMNRVAPPVLGALPDEDQGR</sequence>
<name>A0AAE4CN91_9ACTN</name>
<comment type="caution">
    <text evidence="2">The sequence shown here is derived from an EMBL/GenBank/DDBJ whole genome shotgun (WGS) entry which is preliminary data.</text>
</comment>
<evidence type="ECO:0000313" key="3">
    <source>
        <dbReference type="Proteomes" id="UP001180845"/>
    </source>
</evidence>
<dbReference type="AlphaFoldDB" id="A0AAE4CN91"/>
<feature type="region of interest" description="Disordered" evidence="1">
    <location>
        <begin position="31"/>
        <end position="196"/>
    </location>
</feature>
<dbReference type="EMBL" id="JAVDXW010000001">
    <property type="protein sequence ID" value="MDR7301782.1"/>
    <property type="molecule type" value="Genomic_DNA"/>
</dbReference>
<accession>A0AAE4CN91</accession>
<reference evidence="2" key="1">
    <citation type="submission" date="2023-07" db="EMBL/GenBank/DDBJ databases">
        <title>Sequencing the genomes of 1000 actinobacteria strains.</title>
        <authorList>
            <person name="Klenk H.-P."/>
        </authorList>
    </citation>
    <scope>NUCLEOTIDE SEQUENCE</scope>
    <source>
        <strain evidence="2">DSM 45977</strain>
    </source>
</reference>
<feature type="compositionally biased region" description="Gly residues" evidence="1">
    <location>
        <begin position="111"/>
        <end position="122"/>
    </location>
</feature>